<evidence type="ECO:0000313" key="2">
    <source>
        <dbReference type="EMBL" id="TCU13747.1"/>
    </source>
</evidence>
<dbReference type="Proteomes" id="UP000294576">
    <property type="component" value="Unassembled WGS sequence"/>
</dbReference>
<dbReference type="AlphaFoldDB" id="A0A4R3Q0K3"/>
<protein>
    <recommendedName>
        <fullName evidence="1">DUF5710 domain-containing protein</fullName>
    </recommendedName>
</protein>
<name>A0A4R3Q0K3_RHISU</name>
<evidence type="ECO:0000313" key="3">
    <source>
        <dbReference type="Proteomes" id="UP000294576"/>
    </source>
</evidence>
<gene>
    <name evidence="2" type="ORF">EV132_111180</name>
</gene>
<proteinExistence type="predicted"/>
<comment type="caution">
    <text evidence="2">The sequence shown here is derived from an EMBL/GenBank/DDBJ whole genome shotgun (WGS) entry which is preliminary data.</text>
</comment>
<dbReference type="RefSeq" id="WP_132565340.1">
    <property type="nucleotide sequence ID" value="NZ_SMBH01000011.1"/>
</dbReference>
<dbReference type="Pfam" id="PF18974">
    <property type="entry name" value="DUF5710"/>
    <property type="match status" value="1"/>
</dbReference>
<accession>A0A4R3Q0K3</accession>
<evidence type="ECO:0000259" key="1">
    <source>
        <dbReference type="Pfam" id="PF18974"/>
    </source>
</evidence>
<organism evidence="2 3">
    <name type="scientific">Rhizobium sullae</name>
    <name type="common">Rhizobium hedysari</name>
    <dbReference type="NCBI Taxonomy" id="50338"/>
    <lineage>
        <taxon>Bacteria</taxon>
        <taxon>Pseudomonadati</taxon>
        <taxon>Pseudomonadota</taxon>
        <taxon>Alphaproteobacteria</taxon>
        <taxon>Hyphomicrobiales</taxon>
        <taxon>Rhizobiaceae</taxon>
        <taxon>Rhizobium/Agrobacterium group</taxon>
        <taxon>Rhizobium</taxon>
    </lineage>
</organism>
<dbReference type="EMBL" id="SMBH01000011">
    <property type="protein sequence ID" value="TCU13747.1"/>
    <property type="molecule type" value="Genomic_DNA"/>
</dbReference>
<dbReference type="InterPro" id="IPR043764">
    <property type="entry name" value="DUF5710"/>
</dbReference>
<sequence>MREDDWQDSDGQNVFEMFDANGGPGFWIRRTTWGGTLARIIRAGAFTKAAPYFGNPSVLMDVYGLEGGLKQGLAMVPVPGTYKTWRRIDVPPWAERAGLRPLDDPAIDAALAALDRRRGKGGSKTSHAKSAQEQPRIPLAVPYARKNEAKSIGARWSPTDKSWWLPAEDNLALSKARAFGFLP</sequence>
<feature type="domain" description="DUF5710" evidence="1">
    <location>
        <begin position="136"/>
        <end position="173"/>
    </location>
</feature>
<reference evidence="2 3" key="1">
    <citation type="submission" date="2019-03" db="EMBL/GenBank/DDBJ databases">
        <title>Genomic Encyclopedia of Type Strains, Phase IV (KMG-V): Genome sequencing to study the core and pangenomes of soil and plant-associated prokaryotes.</title>
        <authorList>
            <person name="Whitman W."/>
        </authorList>
    </citation>
    <scope>NUCLEOTIDE SEQUENCE [LARGE SCALE GENOMIC DNA]</scope>
    <source>
        <strain evidence="2 3">Hc14</strain>
    </source>
</reference>